<name>A0A7T7BM10_PENDI</name>
<evidence type="ECO:0000313" key="2">
    <source>
        <dbReference type="Proteomes" id="UP000595662"/>
    </source>
</evidence>
<dbReference type="PANTHER" id="PTHR41677:SF1">
    <property type="entry name" value="FE2OG DIOXYGENASE DOMAIN-CONTAINING PROTEIN"/>
    <property type="match status" value="1"/>
</dbReference>
<dbReference type="VEuPathDB" id="FungiDB:PDIP_12460"/>
<keyword evidence="1" id="KW-0031">Aminopeptidase</keyword>
<sequence length="109" mass="11684">MEELGFSGSKGVSPVGVSGPFSLFSAEAVHQMRKGVLNPEMGKKYEYSSNLAQCQLRGYAAESRAPLVDNAPKSPETLEIVSIIAGVNLVTAMDFEIGHINFSMSSEED</sequence>
<evidence type="ECO:0000313" key="1">
    <source>
        <dbReference type="EMBL" id="QQK44749.1"/>
    </source>
</evidence>
<keyword evidence="1" id="KW-0378">Hydrolase</keyword>
<proteinExistence type="predicted"/>
<dbReference type="GeneID" id="26229569"/>
<dbReference type="PANTHER" id="PTHR41677">
    <property type="entry name" value="YALI0B19030P"/>
    <property type="match status" value="1"/>
</dbReference>
<dbReference type="AlphaFoldDB" id="A0A7T7BM10"/>
<dbReference type="GO" id="GO:0004177">
    <property type="term" value="F:aminopeptidase activity"/>
    <property type="evidence" value="ECO:0007669"/>
    <property type="project" value="UniProtKB-KW"/>
</dbReference>
<reference evidence="1 2" key="1">
    <citation type="submission" date="2020-08" db="EMBL/GenBank/DDBJ databases">
        <title>The completed genome sequence of the pathogenic ascomycete fungus Penicillium digitatum.</title>
        <authorList>
            <person name="Wang M."/>
        </authorList>
    </citation>
    <scope>NUCLEOTIDE SEQUENCE [LARGE SCALE GENOMIC DNA]</scope>
    <source>
        <strain evidence="1 2">PdW03</strain>
    </source>
</reference>
<accession>A0A7T7BM10</accession>
<dbReference type="EMBL" id="CP060776">
    <property type="protein sequence ID" value="QQK44749.1"/>
    <property type="molecule type" value="Genomic_DNA"/>
</dbReference>
<dbReference type="Proteomes" id="UP000595662">
    <property type="component" value="Chromosome 3"/>
</dbReference>
<keyword evidence="1" id="KW-0645">Protease</keyword>
<dbReference type="RefSeq" id="XP_065957108.1">
    <property type="nucleotide sequence ID" value="XM_066102025.1"/>
</dbReference>
<gene>
    <name evidence="1" type="ORF">Pdw03_8650</name>
</gene>
<organism evidence="1 2">
    <name type="scientific">Penicillium digitatum</name>
    <name type="common">Green mold</name>
    <dbReference type="NCBI Taxonomy" id="36651"/>
    <lineage>
        <taxon>Eukaryota</taxon>
        <taxon>Fungi</taxon>
        <taxon>Dikarya</taxon>
        <taxon>Ascomycota</taxon>
        <taxon>Pezizomycotina</taxon>
        <taxon>Eurotiomycetes</taxon>
        <taxon>Eurotiomycetidae</taxon>
        <taxon>Eurotiales</taxon>
        <taxon>Aspergillaceae</taxon>
        <taxon>Penicillium</taxon>
    </lineage>
</organism>
<protein>
    <submittedName>
        <fullName evidence="1">Aminopeptidase 2</fullName>
    </submittedName>
</protein>